<keyword evidence="2" id="KW-0472">Membrane</keyword>
<evidence type="ECO:0000256" key="2">
    <source>
        <dbReference type="SAM" id="Phobius"/>
    </source>
</evidence>
<accession>A0A7S1YEK3</accession>
<name>A0A7S1YEK3_9STRA</name>
<dbReference type="InterPro" id="IPR045388">
    <property type="entry name" value="HHL1-like"/>
</dbReference>
<keyword evidence="2" id="KW-1133">Transmembrane helix</keyword>
<proteinExistence type="predicted"/>
<feature type="region of interest" description="Disordered" evidence="1">
    <location>
        <begin position="77"/>
        <end position="97"/>
    </location>
</feature>
<dbReference type="AlphaFoldDB" id="A0A7S1YEK3"/>
<sequence>MIASRKVCILSLRDLRGWFLVGLICTLMVAMSARAFRFHGQSYRRAVHGPVHRSHHLPHSGGARIGQQRRCTTLSMAGGFGTPSKKGGSDRAKVRPKQQWDRYKKMKKDKLVRVAVRVDGQGDWLEVGRVKSQGSEYTEFALAVQKSLIIEHSRRLYPLQVSRKAKLECAYFETESEDWKVLEKKAVDAPDGIIKMVGFEGRPDPASGFYCRYEKGRLVD</sequence>
<gene>
    <name evidence="3" type="ORF">GOCE00092_LOCUS21143</name>
</gene>
<dbReference type="Pfam" id="PF20133">
    <property type="entry name" value="HHL1-like"/>
    <property type="match status" value="1"/>
</dbReference>
<feature type="compositionally biased region" description="Basic and acidic residues" evidence="1">
    <location>
        <begin position="87"/>
        <end position="97"/>
    </location>
</feature>
<organism evidence="3">
    <name type="scientific">Grammatophora oceanica</name>
    <dbReference type="NCBI Taxonomy" id="210454"/>
    <lineage>
        <taxon>Eukaryota</taxon>
        <taxon>Sar</taxon>
        <taxon>Stramenopiles</taxon>
        <taxon>Ochrophyta</taxon>
        <taxon>Bacillariophyta</taxon>
        <taxon>Fragilariophyceae</taxon>
        <taxon>Fragilariophycidae</taxon>
        <taxon>Rhabdonematales</taxon>
        <taxon>Grammatophoraceae</taxon>
        <taxon>Grammatophora</taxon>
    </lineage>
</organism>
<feature type="transmembrane region" description="Helical" evidence="2">
    <location>
        <begin position="15"/>
        <end position="36"/>
    </location>
</feature>
<protein>
    <submittedName>
        <fullName evidence="3">Uncharacterized protein</fullName>
    </submittedName>
</protein>
<dbReference type="EMBL" id="HBGK01040475">
    <property type="protein sequence ID" value="CAD9299849.1"/>
    <property type="molecule type" value="Transcribed_RNA"/>
</dbReference>
<reference evidence="3" key="1">
    <citation type="submission" date="2021-01" db="EMBL/GenBank/DDBJ databases">
        <authorList>
            <person name="Corre E."/>
            <person name="Pelletier E."/>
            <person name="Niang G."/>
            <person name="Scheremetjew M."/>
            <person name="Finn R."/>
            <person name="Kale V."/>
            <person name="Holt S."/>
            <person name="Cochrane G."/>
            <person name="Meng A."/>
            <person name="Brown T."/>
            <person name="Cohen L."/>
        </authorList>
    </citation>
    <scope>NUCLEOTIDE SEQUENCE</scope>
    <source>
        <strain evidence="3">CCMP 410</strain>
    </source>
</reference>
<evidence type="ECO:0000313" key="3">
    <source>
        <dbReference type="EMBL" id="CAD9299849.1"/>
    </source>
</evidence>
<keyword evidence="2" id="KW-0812">Transmembrane</keyword>
<evidence type="ECO:0000256" key="1">
    <source>
        <dbReference type="SAM" id="MobiDB-lite"/>
    </source>
</evidence>